<keyword evidence="3" id="KW-1185">Reference proteome</keyword>
<evidence type="ECO:0000313" key="2">
    <source>
        <dbReference type="EMBL" id="KAI9166205.1"/>
    </source>
</evidence>
<evidence type="ECO:0000256" key="1">
    <source>
        <dbReference type="SAM" id="MobiDB-lite"/>
    </source>
</evidence>
<feature type="compositionally biased region" description="Polar residues" evidence="1">
    <location>
        <begin position="89"/>
        <end position="115"/>
    </location>
</feature>
<feature type="region of interest" description="Disordered" evidence="1">
    <location>
        <begin position="170"/>
        <end position="201"/>
    </location>
</feature>
<comment type="caution">
    <text evidence="2">The sequence shown here is derived from an EMBL/GenBank/DDBJ whole genome shotgun (WGS) entry which is preliminary data.</text>
</comment>
<proteinExistence type="predicted"/>
<reference evidence="2" key="2">
    <citation type="submission" date="2023-02" db="EMBL/GenBank/DDBJ databases">
        <authorList>
            <person name="Swenson N.G."/>
            <person name="Wegrzyn J.L."/>
            <person name="Mcevoy S.L."/>
        </authorList>
    </citation>
    <scope>NUCLEOTIDE SEQUENCE</scope>
    <source>
        <strain evidence="2">91603</strain>
        <tissue evidence="2">Leaf</tissue>
    </source>
</reference>
<reference evidence="2" key="1">
    <citation type="journal article" date="2022" name="Plant J.">
        <title>Strategies of tolerance reflected in two North American maple genomes.</title>
        <authorList>
            <person name="McEvoy S.L."/>
            <person name="Sezen U.U."/>
            <person name="Trouern-Trend A."/>
            <person name="McMahon S.M."/>
            <person name="Schaberg P.G."/>
            <person name="Yang J."/>
            <person name="Wegrzyn J.L."/>
            <person name="Swenson N.G."/>
        </authorList>
    </citation>
    <scope>NUCLEOTIDE SEQUENCE</scope>
    <source>
        <strain evidence="2">91603</strain>
    </source>
</reference>
<organism evidence="2 3">
    <name type="scientific">Acer negundo</name>
    <name type="common">Box elder</name>
    <dbReference type="NCBI Taxonomy" id="4023"/>
    <lineage>
        <taxon>Eukaryota</taxon>
        <taxon>Viridiplantae</taxon>
        <taxon>Streptophyta</taxon>
        <taxon>Embryophyta</taxon>
        <taxon>Tracheophyta</taxon>
        <taxon>Spermatophyta</taxon>
        <taxon>Magnoliopsida</taxon>
        <taxon>eudicotyledons</taxon>
        <taxon>Gunneridae</taxon>
        <taxon>Pentapetalae</taxon>
        <taxon>rosids</taxon>
        <taxon>malvids</taxon>
        <taxon>Sapindales</taxon>
        <taxon>Sapindaceae</taxon>
        <taxon>Hippocastanoideae</taxon>
        <taxon>Acereae</taxon>
        <taxon>Acer</taxon>
    </lineage>
</organism>
<sequence>MIHTRRKSGLSWNTTYIRGFEYPFPTQFTAKDKWANGVLPLESKDILGRIMKRRYTNMQYHTLDPFEGAKLERYLRISFALPRGLALPPSTSSVPSHLPSPSNTSKVTTESTQPNIDPIPLLVPAKSHAKIPTPSPASVGSLARTLAHPSTRTPARPSIKVMLARAAKVWGSSKQSQRKTRKVAAPLAMSTPPIPPPTVMPSKKGAIHGEVVSRFITSCPGGSLMGMAKLPTEILVANGASVLAEARLEDTQQEPAQAQQSVAPFFQVAAASEKVEEEEDTLAGSKVPAIKETLTDTAADVTRAEVASQGVNLEEEENT</sequence>
<name>A0AAD5IQ44_ACENE</name>
<dbReference type="AlphaFoldDB" id="A0AAD5IQ44"/>
<evidence type="ECO:0000313" key="3">
    <source>
        <dbReference type="Proteomes" id="UP001064489"/>
    </source>
</evidence>
<dbReference type="Proteomes" id="UP001064489">
    <property type="component" value="Chromosome 10"/>
</dbReference>
<protein>
    <submittedName>
        <fullName evidence="2">Uncharacterized protein</fullName>
    </submittedName>
</protein>
<accession>A0AAD5IQ44</accession>
<feature type="region of interest" description="Disordered" evidence="1">
    <location>
        <begin position="88"/>
        <end position="116"/>
    </location>
</feature>
<dbReference type="EMBL" id="JAJSOW010000105">
    <property type="protein sequence ID" value="KAI9166205.1"/>
    <property type="molecule type" value="Genomic_DNA"/>
</dbReference>
<gene>
    <name evidence="2" type="ORF">LWI28_028000</name>
</gene>